<feature type="region of interest" description="Disordered" evidence="1">
    <location>
        <begin position="29"/>
        <end position="68"/>
    </location>
</feature>
<name>A0A166K4R2_9AGAM</name>
<protein>
    <recommendedName>
        <fullName evidence="5">Secreted protein</fullName>
    </recommendedName>
</protein>
<keyword evidence="4" id="KW-1185">Reference proteome</keyword>
<organism evidence="3 4">
    <name type="scientific">Athelia psychrophila</name>
    <dbReference type="NCBI Taxonomy" id="1759441"/>
    <lineage>
        <taxon>Eukaryota</taxon>
        <taxon>Fungi</taxon>
        <taxon>Dikarya</taxon>
        <taxon>Basidiomycota</taxon>
        <taxon>Agaricomycotina</taxon>
        <taxon>Agaricomycetes</taxon>
        <taxon>Agaricomycetidae</taxon>
        <taxon>Atheliales</taxon>
        <taxon>Atheliaceae</taxon>
        <taxon>Athelia</taxon>
    </lineage>
</organism>
<evidence type="ECO:0000256" key="2">
    <source>
        <dbReference type="SAM" id="SignalP"/>
    </source>
</evidence>
<keyword evidence="2" id="KW-0732">Signal</keyword>
<sequence length="118" mass="11969">MLGGGRMRASVRTFVSALLVITVCGLPPPPAAARESNSKFAGDSGTAKRRECTCSVPSSPSSGDPGLFRRTATRSLFAGCGGGAVRIVCGGRRGAPSHAEDQDASCCGCASDYDGTRV</sequence>
<reference evidence="3 4" key="1">
    <citation type="journal article" date="2016" name="Mol. Biol. Evol.">
        <title>Comparative Genomics of Early-Diverging Mushroom-Forming Fungi Provides Insights into the Origins of Lignocellulose Decay Capabilities.</title>
        <authorList>
            <person name="Nagy L.G."/>
            <person name="Riley R."/>
            <person name="Tritt A."/>
            <person name="Adam C."/>
            <person name="Daum C."/>
            <person name="Floudas D."/>
            <person name="Sun H."/>
            <person name="Yadav J.S."/>
            <person name="Pangilinan J."/>
            <person name="Larsson K.H."/>
            <person name="Matsuura K."/>
            <person name="Barry K."/>
            <person name="Labutti K."/>
            <person name="Kuo R."/>
            <person name="Ohm R.A."/>
            <person name="Bhattacharya S.S."/>
            <person name="Shirouzu T."/>
            <person name="Yoshinaga Y."/>
            <person name="Martin F.M."/>
            <person name="Grigoriev I.V."/>
            <person name="Hibbett D.S."/>
        </authorList>
    </citation>
    <scope>NUCLEOTIDE SEQUENCE [LARGE SCALE GENOMIC DNA]</scope>
    <source>
        <strain evidence="3 4">CBS 109695</strain>
    </source>
</reference>
<dbReference type="EMBL" id="KV417546">
    <property type="protein sequence ID" value="KZP21527.1"/>
    <property type="molecule type" value="Genomic_DNA"/>
</dbReference>
<accession>A0A166K4R2</accession>
<evidence type="ECO:0008006" key="5">
    <source>
        <dbReference type="Google" id="ProtNLM"/>
    </source>
</evidence>
<gene>
    <name evidence="3" type="ORF">FIBSPDRAFT_502628</name>
</gene>
<dbReference type="AlphaFoldDB" id="A0A166K4R2"/>
<evidence type="ECO:0000313" key="3">
    <source>
        <dbReference type="EMBL" id="KZP21527.1"/>
    </source>
</evidence>
<evidence type="ECO:0000313" key="4">
    <source>
        <dbReference type="Proteomes" id="UP000076532"/>
    </source>
</evidence>
<feature type="signal peptide" evidence="2">
    <location>
        <begin position="1"/>
        <end position="33"/>
    </location>
</feature>
<feature type="chain" id="PRO_5007876122" description="Secreted protein" evidence="2">
    <location>
        <begin position="34"/>
        <end position="118"/>
    </location>
</feature>
<proteinExistence type="predicted"/>
<dbReference type="Proteomes" id="UP000076532">
    <property type="component" value="Unassembled WGS sequence"/>
</dbReference>
<evidence type="ECO:0000256" key="1">
    <source>
        <dbReference type="SAM" id="MobiDB-lite"/>
    </source>
</evidence>